<reference evidence="2" key="1">
    <citation type="journal article" date="2021" name="Nat. Commun.">
        <title>Genetic determinants of endophytism in the Arabidopsis root mycobiome.</title>
        <authorList>
            <person name="Mesny F."/>
            <person name="Miyauchi S."/>
            <person name="Thiergart T."/>
            <person name="Pickel B."/>
            <person name="Atanasova L."/>
            <person name="Karlsson M."/>
            <person name="Huettel B."/>
            <person name="Barry K.W."/>
            <person name="Haridas S."/>
            <person name="Chen C."/>
            <person name="Bauer D."/>
            <person name="Andreopoulos W."/>
            <person name="Pangilinan J."/>
            <person name="LaButti K."/>
            <person name="Riley R."/>
            <person name="Lipzen A."/>
            <person name="Clum A."/>
            <person name="Drula E."/>
            <person name="Henrissat B."/>
            <person name="Kohler A."/>
            <person name="Grigoriev I.V."/>
            <person name="Martin F.M."/>
            <person name="Hacquard S."/>
        </authorList>
    </citation>
    <scope>NUCLEOTIDE SEQUENCE</scope>
    <source>
        <strain evidence="2">MPI-SDFR-AT-0120</strain>
    </source>
</reference>
<feature type="compositionally biased region" description="Pro residues" evidence="1">
    <location>
        <begin position="520"/>
        <end position="532"/>
    </location>
</feature>
<evidence type="ECO:0000256" key="1">
    <source>
        <dbReference type="SAM" id="MobiDB-lite"/>
    </source>
</evidence>
<evidence type="ECO:0000313" key="3">
    <source>
        <dbReference type="Proteomes" id="UP000813461"/>
    </source>
</evidence>
<feature type="compositionally biased region" description="Low complexity" evidence="1">
    <location>
        <begin position="73"/>
        <end position="86"/>
    </location>
</feature>
<feature type="region of interest" description="Disordered" evidence="1">
    <location>
        <begin position="410"/>
        <end position="432"/>
    </location>
</feature>
<feature type="compositionally biased region" description="Polar residues" evidence="1">
    <location>
        <begin position="578"/>
        <end position="589"/>
    </location>
</feature>
<dbReference type="Proteomes" id="UP000813461">
    <property type="component" value="Unassembled WGS sequence"/>
</dbReference>
<proteinExistence type="predicted"/>
<keyword evidence="3" id="KW-1185">Reference proteome</keyword>
<name>A0A8K0W0H4_9PLEO</name>
<feature type="region of interest" description="Disordered" evidence="1">
    <location>
        <begin position="469"/>
        <end position="630"/>
    </location>
</feature>
<feature type="compositionally biased region" description="Polar residues" evidence="1">
    <location>
        <begin position="536"/>
        <end position="547"/>
    </location>
</feature>
<dbReference type="EMBL" id="JAGMVJ010000007">
    <property type="protein sequence ID" value="KAH7089214.1"/>
    <property type="molecule type" value="Genomic_DNA"/>
</dbReference>
<feature type="region of interest" description="Disordered" evidence="1">
    <location>
        <begin position="190"/>
        <end position="223"/>
    </location>
</feature>
<feature type="region of interest" description="Disordered" evidence="1">
    <location>
        <begin position="1"/>
        <end position="96"/>
    </location>
</feature>
<dbReference type="AlphaFoldDB" id="A0A8K0W0H4"/>
<organism evidence="2 3">
    <name type="scientific">Paraphoma chrysanthemicola</name>
    <dbReference type="NCBI Taxonomy" id="798071"/>
    <lineage>
        <taxon>Eukaryota</taxon>
        <taxon>Fungi</taxon>
        <taxon>Dikarya</taxon>
        <taxon>Ascomycota</taxon>
        <taxon>Pezizomycotina</taxon>
        <taxon>Dothideomycetes</taxon>
        <taxon>Pleosporomycetidae</taxon>
        <taxon>Pleosporales</taxon>
        <taxon>Pleosporineae</taxon>
        <taxon>Phaeosphaeriaceae</taxon>
        <taxon>Paraphoma</taxon>
    </lineage>
</organism>
<feature type="compositionally biased region" description="Low complexity" evidence="1">
    <location>
        <begin position="420"/>
        <end position="432"/>
    </location>
</feature>
<comment type="caution">
    <text evidence="2">The sequence shown here is derived from an EMBL/GenBank/DDBJ whole genome shotgun (WGS) entry which is preliminary data.</text>
</comment>
<protein>
    <submittedName>
        <fullName evidence="2">Uncharacterized protein</fullName>
    </submittedName>
</protein>
<feature type="compositionally biased region" description="Low complexity" evidence="1">
    <location>
        <begin position="24"/>
        <end position="41"/>
    </location>
</feature>
<feature type="compositionally biased region" description="Basic and acidic residues" evidence="1">
    <location>
        <begin position="602"/>
        <end position="621"/>
    </location>
</feature>
<sequence>MSWNGPVAGGAPFPPHPYANGQSGYDQQLPYQYGQQPAYGQHSVAPTFPAPGHPQRPPNAQPPKKKGNPIITPQPQAPYGAGQYPQQYPPAGYPQGAYVPPAYPHAGYSGPPAPQGVPPQGYGAPPPLNCPPQPFPQTQSFQWHQQGYVPAQGPQHAPGYHNTQGYAPPASTYPGYPQSAPAEPIYQAYGQGGWPPTQPHSAYDRPPPALPNGVDPHATPTPATAHLMTARPLQAPSQPPSATENDTPHGKPSLFLAWDDWDFDFEGAIWPKSNEPVDPALSLGVIIWHPAKQVTRALPSTFNQAEEQALKPTPDKLDNGESVSVYFTAENSHEAFLDVRQTDEWESIRHDPIFVVFTDEEMHSNLVSLEDCIAQRERPDEGTEQVRRDANEDMPDASWSVMDHLEQVLSNTNESSQARSIQPQQSRPYQPSQEDILAKLGVTGAPKPPSLEPVPLPFPTVDIEPAVALPEKPPVAPQQPPGPQLPPQRAHSFGGRELTQTSPPQRPYVSKFSAAVSHHQPPPPPPPPPPEPQRYGSWSQPRHNNQGYDGFRGSPALSDGSNHTMAGSDFEPEKPGDANTTEESSTTVPALSRSDSSFSRKRSYEDADHGDEKPRHHDDHTKRKRRSQPSMKVQWFYSYVPCAQ</sequence>
<gene>
    <name evidence="2" type="ORF">FB567DRAFT_591322</name>
</gene>
<feature type="compositionally biased region" description="Pro residues" evidence="1">
    <location>
        <begin position="471"/>
        <end position="486"/>
    </location>
</feature>
<feature type="compositionally biased region" description="Pro residues" evidence="1">
    <location>
        <begin position="48"/>
        <end position="61"/>
    </location>
</feature>
<feature type="compositionally biased region" description="Polar residues" evidence="1">
    <location>
        <begin position="410"/>
        <end position="419"/>
    </location>
</feature>
<dbReference type="OrthoDB" id="5431222at2759"/>
<accession>A0A8K0W0H4</accession>
<evidence type="ECO:0000313" key="2">
    <source>
        <dbReference type="EMBL" id="KAH7089214.1"/>
    </source>
</evidence>